<accession>A0A1Y1UMC5</accession>
<keyword evidence="7" id="KW-1185">Reference proteome</keyword>
<organism evidence="6 7">
    <name type="scientific">Kockovaella imperatae</name>
    <dbReference type="NCBI Taxonomy" id="4999"/>
    <lineage>
        <taxon>Eukaryota</taxon>
        <taxon>Fungi</taxon>
        <taxon>Dikarya</taxon>
        <taxon>Basidiomycota</taxon>
        <taxon>Agaricomycotina</taxon>
        <taxon>Tremellomycetes</taxon>
        <taxon>Tremellales</taxon>
        <taxon>Cuniculitremaceae</taxon>
        <taxon>Kockovaella</taxon>
    </lineage>
</organism>
<dbReference type="EMBL" id="NBSH01000003">
    <property type="protein sequence ID" value="ORX39142.1"/>
    <property type="molecule type" value="Genomic_DNA"/>
</dbReference>
<reference evidence="6 7" key="1">
    <citation type="submission" date="2017-03" db="EMBL/GenBank/DDBJ databases">
        <title>Widespread Adenine N6-methylation of Active Genes in Fungi.</title>
        <authorList>
            <consortium name="DOE Joint Genome Institute"/>
            <person name="Mondo S.J."/>
            <person name="Dannebaum R.O."/>
            <person name="Kuo R.C."/>
            <person name="Louie K.B."/>
            <person name="Bewick A.J."/>
            <person name="Labutti K."/>
            <person name="Haridas S."/>
            <person name="Kuo A."/>
            <person name="Salamov A."/>
            <person name="Ahrendt S.R."/>
            <person name="Lau R."/>
            <person name="Bowen B.P."/>
            <person name="Lipzen A."/>
            <person name="Sullivan W."/>
            <person name="Andreopoulos W.B."/>
            <person name="Clum A."/>
            <person name="Lindquist E."/>
            <person name="Daum C."/>
            <person name="Northen T.R."/>
            <person name="Ramamoorthy G."/>
            <person name="Schmitz R.J."/>
            <person name="Gryganskyi A."/>
            <person name="Culley D."/>
            <person name="Magnuson J."/>
            <person name="James T.Y."/>
            <person name="O'Malley M.A."/>
            <person name="Stajich J.E."/>
            <person name="Spatafora J.W."/>
            <person name="Visel A."/>
            <person name="Grigoriev I.V."/>
        </authorList>
    </citation>
    <scope>NUCLEOTIDE SEQUENCE [LARGE SCALE GENOMIC DNA]</scope>
    <source>
        <strain evidence="6 7">NRRL Y-17943</strain>
    </source>
</reference>
<dbReference type="Proteomes" id="UP000193218">
    <property type="component" value="Unassembled WGS sequence"/>
</dbReference>
<evidence type="ECO:0000256" key="3">
    <source>
        <dbReference type="ARBA" id="ARBA00023128"/>
    </source>
</evidence>
<evidence type="ECO:0000313" key="7">
    <source>
        <dbReference type="Proteomes" id="UP000193218"/>
    </source>
</evidence>
<dbReference type="InterPro" id="IPR009069">
    <property type="entry name" value="Cys_alpha_HP_mot_SF"/>
</dbReference>
<evidence type="ECO:0000256" key="2">
    <source>
        <dbReference type="ARBA" id="ARBA00004569"/>
    </source>
</evidence>
<comment type="function">
    <text evidence="1">Required for the assembly of cytochrome c oxidase.</text>
</comment>
<keyword evidence="3" id="KW-0496">Mitochondrion</keyword>
<evidence type="ECO:0000256" key="5">
    <source>
        <dbReference type="SAM" id="MobiDB-lite"/>
    </source>
</evidence>
<dbReference type="RefSeq" id="XP_021873005.1">
    <property type="nucleotide sequence ID" value="XM_022017958.1"/>
</dbReference>
<dbReference type="GO" id="GO:0005758">
    <property type="term" value="C:mitochondrial intermembrane space"/>
    <property type="evidence" value="ECO:0007669"/>
    <property type="project" value="UniProtKB-SubCell"/>
</dbReference>
<name>A0A1Y1UMC5_9TREE</name>
<evidence type="ECO:0008006" key="8">
    <source>
        <dbReference type="Google" id="ProtNLM"/>
    </source>
</evidence>
<comment type="caution">
    <text evidence="6">The sequence shown here is derived from an EMBL/GenBank/DDBJ whole genome shotgun (WGS) entry which is preliminary data.</text>
</comment>
<evidence type="ECO:0000256" key="1">
    <source>
        <dbReference type="ARBA" id="ARBA00003875"/>
    </source>
</evidence>
<dbReference type="PANTHER" id="PTHR46811">
    <property type="entry name" value="COILED-COIL-HELIX-COILED-COIL-HELIX DOMAIN-CONTAINING PROTEIN 7"/>
    <property type="match status" value="1"/>
</dbReference>
<dbReference type="SUPFAM" id="SSF47072">
    <property type="entry name" value="Cysteine alpha-hairpin motif"/>
    <property type="match status" value="1"/>
</dbReference>
<dbReference type="PROSITE" id="PS51808">
    <property type="entry name" value="CHCH"/>
    <property type="match status" value="1"/>
</dbReference>
<evidence type="ECO:0000313" key="6">
    <source>
        <dbReference type="EMBL" id="ORX39142.1"/>
    </source>
</evidence>
<dbReference type="AlphaFoldDB" id="A0A1Y1UMC5"/>
<dbReference type="OrthoDB" id="9971592at2759"/>
<sequence>MGTQVPPSTQKIPASKKIAPWPDLYYPEDYKVALAGKYTPSKFADPCQHANKASMQCLERAFYNKKECTEFFHAYKECKKRWFEQVRADRAEDSQKRAEEEKLAKEQKKKE</sequence>
<feature type="region of interest" description="Disordered" evidence="5">
    <location>
        <begin position="89"/>
        <end position="111"/>
    </location>
</feature>
<gene>
    <name evidence="6" type="ORF">BD324DRAFT_649231</name>
</gene>
<dbReference type="GeneID" id="33559767"/>
<comment type="subcellular location">
    <subcellularLocation>
        <location evidence="2">Mitochondrion intermembrane space</location>
    </subcellularLocation>
</comment>
<proteinExistence type="predicted"/>
<evidence type="ECO:0000256" key="4">
    <source>
        <dbReference type="ARBA" id="ARBA00023157"/>
    </source>
</evidence>
<dbReference type="STRING" id="4999.A0A1Y1UMC5"/>
<dbReference type="InParanoid" id="A0A1Y1UMC5"/>
<dbReference type="InterPro" id="IPR051040">
    <property type="entry name" value="COX23"/>
</dbReference>
<dbReference type="GO" id="GO:0033108">
    <property type="term" value="P:mitochondrial respiratory chain complex assembly"/>
    <property type="evidence" value="ECO:0007669"/>
    <property type="project" value="TreeGrafter"/>
</dbReference>
<protein>
    <recommendedName>
        <fullName evidence="8">Cytochrome c oxidase-assembly factor COX23, mitochondrial</fullName>
    </recommendedName>
</protein>
<keyword evidence="4" id="KW-1015">Disulfide bond</keyword>
<dbReference type="PANTHER" id="PTHR46811:SF1">
    <property type="entry name" value="COILED-COIL-HELIX-COILED-COIL-HELIX DOMAIN-CONTAINING PROTEIN 7"/>
    <property type="match status" value="1"/>
</dbReference>